<dbReference type="Gene3D" id="1.10.3470.10">
    <property type="entry name" value="ABC transporter involved in vitamin B12 uptake, BtuC"/>
    <property type="match status" value="1"/>
</dbReference>
<feature type="transmembrane region" description="Helical" evidence="7">
    <location>
        <begin position="54"/>
        <end position="80"/>
    </location>
</feature>
<keyword evidence="4 7" id="KW-1133">Transmembrane helix</keyword>
<dbReference type="AlphaFoldDB" id="A0A267MEK0"/>
<dbReference type="SUPFAM" id="SSF81345">
    <property type="entry name" value="ABC transporter involved in vitamin B12 uptake, BtuC"/>
    <property type="match status" value="1"/>
</dbReference>
<keyword evidence="3 6" id="KW-0812">Transmembrane</keyword>
<dbReference type="GO" id="GO:0055085">
    <property type="term" value="P:transmembrane transport"/>
    <property type="evidence" value="ECO:0007669"/>
    <property type="project" value="InterPro"/>
</dbReference>
<evidence type="ECO:0000313" key="9">
    <source>
        <dbReference type="Proteomes" id="UP000216024"/>
    </source>
</evidence>
<keyword evidence="5 7" id="KW-0472">Membrane</keyword>
<dbReference type="GO" id="GO:0010043">
    <property type="term" value="P:response to zinc ion"/>
    <property type="evidence" value="ECO:0007669"/>
    <property type="project" value="TreeGrafter"/>
</dbReference>
<dbReference type="CDD" id="cd06550">
    <property type="entry name" value="TM_ABC_iron-siderophores_like"/>
    <property type="match status" value="1"/>
</dbReference>
<dbReference type="InterPro" id="IPR037294">
    <property type="entry name" value="ABC_BtuC-like"/>
</dbReference>
<evidence type="ECO:0000256" key="5">
    <source>
        <dbReference type="ARBA" id="ARBA00023136"/>
    </source>
</evidence>
<reference evidence="8 9" key="1">
    <citation type="submission" date="2017-06" db="EMBL/GenBank/DDBJ databases">
        <title>Draft genome sequence of anaerobic fermentative bacterium Anaeromicrobium sediminis DY2726D isolated from West Pacific Ocean sediments.</title>
        <authorList>
            <person name="Zeng X."/>
        </authorList>
    </citation>
    <scope>NUCLEOTIDE SEQUENCE [LARGE SCALE GENOMIC DNA]</scope>
    <source>
        <strain evidence="8 9">DY2726D</strain>
    </source>
</reference>
<evidence type="ECO:0000313" key="8">
    <source>
        <dbReference type="EMBL" id="PAB57230.1"/>
    </source>
</evidence>
<evidence type="ECO:0008006" key="10">
    <source>
        <dbReference type="Google" id="ProtNLM"/>
    </source>
</evidence>
<feature type="transmembrane region" description="Helical" evidence="7">
    <location>
        <begin position="92"/>
        <end position="111"/>
    </location>
</feature>
<gene>
    <name evidence="8" type="ORF">CCE28_19285</name>
</gene>
<evidence type="ECO:0000256" key="4">
    <source>
        <dbReference type="ARBA" id="ARBA00022989"/>
    </source>
</evidence>
<protein>
    <recommendedName>
        <fullName evidence="10">Metal ABC transporter permease</fullName>
    </recommendedName>
</protein>
<dbReference type="Pfam" id="PF00950">
    <property type="entry name" value="ABC-3"/>
    <property type="match status" value="1"/>
</dbReference>
<comment type="caution">
    <text evidence="8">The sequence shown here is derived from an EMBL/GenBank/DDBJ whole genome shotgun (WGS) entry which is preliminary data.</text>
</comment>
<evidence type="ECO:0000256" key="1">
    <source>
        <dbReference type="ARBA" id="ARBA00004141"/>
    </source>
</evidence>
<evidence type="ECO:0000256" key="2">
    <source>
        <dbReference type="ARBA" id="ARBA00008034"/>
    </source>
</evidence>
<comment type="similarity">
    <text evidence="2 6">Belongs to the ABC-3 integral membrane protein family.</text>
</comment>
<feature type="transmembrane region" description="Helical" evidence="7">
    <location>
        <begin position="245"/>
        <end position="264"/>
    </location>
</feature>
<name>A0A267MEK0_9FIRM</name>
<feature type="transmembrane region" description="Helical" evidence="7">
    <location>
        <begin position="219"/>
        <end position="239"/>
    </location>
</feature>
<dbReference type="InterPro" id="IPR001626">
    <property type="entry name" value="ABC_TroCD"/>
</dbReference>
<keyword evidence="6" id="KW-0813">Transport</keyword>
<sequence>MFYDLFQYEFIENAIKGAFLASIVCGIIGTIIVEKSLVSMSGGITHASFGGIGLGYYLGIEPMIGALIFSTMASLGITAIKRSSNTKADTLIGMFWSLGMALGILFINLTPGYPPDMTSYLFGDILTISSQYINMMIVLTVIILGAIGSIFNHWKAYLFDEEFSKSLGINILNLEKLLYVLISFSIVILIKVVGIILVIALLTIPVATAKLLTYNLQKVMILSSIFGVIYSLSGLYISYEYNIPSGATIILVSIFAYILTNIGVKVIKNKELNFI</sequence>
<feature type="transmembrane region" description="Helical" evidence="7">
    <location>
        <begin position="177"/>
        <end position="207"/>
    </location>
</feature>
<dbReference type="OrthoDB" id="9798540at2"/>
<feature type="transmembrane region" description="Helical" evidence="7">
    <location>
        <begin position="132"/>
        <end position="151"/>
    </location>
</feature>
<dbReference type="PANTHER" id="PTHR30477">
    <property type="entry name" value="ABC-TRANSPORTER METAL-BINDING PROTEIN"/>
    <property type="match status" value="1"/>
</dbReference>
<comment type="subcellular location">
    <subcellularLocation>
        <location evidence="6">Cell membrane</location>
        <topology evidence="6">Multi-pass membrane protein</topology>
    </subcellularLocation>
    <subcellularLocation>
        <location evidence="1">Membrane</location>
        <topology evidence="1">Multi-pass membrane protein</topology>
    </subcellularLocation>
</comment>
<dbReference type="Proteomes" id="UP000216024">
    <property type="component" value="Unassembled WGS sequence"/>
</dbReference>
<evidence type="ECO:0000256" key="7">
    <source>
        <dbReference type="SAM" id="Phobius"/>
    </source>
</evidence>
<proteinExistence type="inferred from homology"/>
<feature type="transmembrane region" description="Helical" evidence="7">
    <location>
        <begin position="14"/>
        <end position="33"/>
    </location>
</feature>
<dbReference type="PANTHER" id="PTHR30477:SF18">
    <property type="entry name" value="METAL TRANSPORT SYSTEM MEMBRANE PROTEIN CT_417-RELATED"/>
    <property type="match status" value="1"/>
</dbReference>
<evidence type="ECO:0000256" key="6">
    <source>
        <dbReference type="RuleBase" id="RU003943"/>
    </source>
</evidence>
<evidence type="ECO:0000256" key="3">
    <source>
        <dbReference type="ARBA" id="ARBA00022692"/>
    </source>
</evidence>
<dbReference type="EMBL" id="NIBG01000027">
    <property type="protein sequence ID" value="PAB57230.1"/>
    <property type="molecule type" value="Genomic_DNA"/>
</dbReference>
<dbReference type="GO" id="GO:0043190">
    <property type="term" value="C:ATP-binding cassette (ABC) transporter complex"/>
    <property type="evidence" value="ECO:0007669"/>
    <property type="project" value="InterPro"/>
</dbReference>
<keyword evidence="9" id="KW-1185">Reference proteome</keyword>
<accession>A0A267MEK0</accession>
<organism evidence="8 9">
    <name type="scientific">Anaeromicrobium sediminis</name>
    <dbReference type="NCBI Taxonomy" id="1478221"/>
    <lineage>
        <taxon>Bacteria</taxon>
        <taxon>Bacillati</taxon>
        <taxon>Bacillota</taxon>
        <taxon>Clostridia</taxon>
        <taxon>Peptostreptococcales</taxon>
        <taxon>Thermotaleaceae</taxon>
        <taxon>Anaeromicrobium</taxon>
    </lineage>
</organism>